<dbReference type="EMBL" id="GEZM01085407">
    <property type="protein sequence ID" value="JAV59995.1"/>
    <property type="molecule type" value="Transcribed_RNA"/>
</dbReference>
<dbReference type="AlphaFoldDB" id="A0A1Y1KK35"/>
<sequence length="118" mass="13096">MAIMSTSRSYDMPVSSRLARNWPSMSPTVGKFWTPEKPMSCNCFKKKGHVSQRVCTTNTGDDGGRFDNWEHFIGHVKDDVVCIPVRHEAGQGPPAGHSETAAIVYNDQVATSFFDELC</sequence>
<protein>
    <submittedName>
        <fullName evidence="1">Uncharacterized protein</fullName>
    </submittedName>
</protein>
<organism evidence="1">
    <name type="scientific">Photinus pyralis</name>
    <name type="common">Common eastern firefly</name>
    <name type="synonym">Lampyris pyralis</name>
    <dbReference type="NCBI Taxonomy" id="7054"/>
    <lineage>
        <taxon>Eukaryota</taxon>
        <taxon>Metazoa</taxon>
        <taxon>Ecdysozoa</taxon>
        <taxon>Arthropoda</taxon>
        <taxon>Hexapoda</taxon>
        <taxon>Insecta</taxon>
        <taxon>Pterygota</taxon>
        <taxon>Neoptera</taxon>
        <taxon>Endopterygota</taxon>
        <taxon>Coleoptera</taxon>
        <taxon>Polyphaga</taxon>
        <taxon>Elateriformia</taxon>
        <taxon>Elateroidea</taxon>
        <taxon>Lampyridae</taxon>
        <taxon>Lampyrinae</taxon>
        <taxon>Photinus</taxon>
    </lineage>
</organism>
<accession>A0A1Y1KK35</accession>
<reference evidence="1" key="1">
    <citation type="journal article" date="2016" name="Sci. Rep.">
        <title>Molecular characterization of firefly nuptial gifts: a multi-omics approach sheds light on postcopulatory sexual selection.</title>
        <authorList>
            <person name="Al-Wathiqui N."/>
            <person name="Fallon T.R."/>
            <person name="South A."/>
            <person name="Weng J.K."/>
            <person name="Lewis S.M."/>
        </authorList>
    </citation>
    <scope>NUCLEOTIDE SEQUENCE</scope>
</reference>
<evidence type="ECO:0000313" key="1">
    <source>
        <dbReference type="EMBL" id="JAV59995.1"/>
    </source>
</evidence>
<proteinExistence type="predicted"/>
<name>A0A1Y1KK35_PHOPY</name>